<evidence type="ECO:0000313" key="2">
    <source>
        <dbReference type="EMBL" id="CAH1422391.1"/>
    </source>
</evidence>
<proteinExistence type="predicted"/>
<evidence type="ECO:0000313" key="3">
    <source>
        <dbReference type="Proteomes" id="UP001157418"/>
    </source>
</evidence>
<organism evidence="2 3">
    <name type="scientific">Lactuca virosa</name>
    <dbReference type="NCBI Taxonomy" id="75947"/>
    <lineage>
        <taxon>Eukaryota</taxon>
        <taxon>Viridiplantae</taxon>
        <taxon>Streptophyta</taxon>
        <taxon>Embryophyta</taxon>
        <taxon>Tracheophyta</taxon>
        <taxon>Spermatophyta</taxon>
        <taxon>Magnoliopsida</taxon>
        <taxon>eudicotyledons</taxon>
        <taxon>Gunneridae</taxon>
        <taxon>Pentapetalae</taxon>
        <taxon>asterids</taxon>
        <taxon>campanulids</taxon>
        <taxon>Asterales</taxon>
        <taxon>Asteraceae</taxon>
        <taxon>Cichorioideae</taxon>
        <taxon>Cichorieae</taxon>
        <taxon>Lactucinae</taxon>
        <taxon>Lactuca</taxon>
    </lineage>
</organism>
<dbReference type="EMBL" id="CAKMRJ010001112">
    <property type="protein sequence ID" value="CAH1422391.1"/>
    <property type="molecule type" value="Genomic_DNA"/>
</dbReference>
<comment type="caution">
    <text evidence="2">The sequence shown here is derived from an EMBL/GenBank/DDBJ whole genome shotgun (WGS) entry which is preliminary data.</text>
</comment>
<keyword evidence="3" id="KW-1185">Reference proteome</keyword>
<gene>
    <name evidence="2" type="ORF">LVIROSA_LOCUS9728</name>
</gene>
<evidence type="ECO:0000256" key="1">
    <source>
        <dbReference type="SAM" id="Coils"/>
    </source>
</evidence>
<feature type="coiled-coil region" evidence="1">
    <location>
        <begin position="98"/>
        <end position="132"/>
    </location>
</feature>
<dbReference type="AlphaFoldDB" id="A0AAU9M5M5"/>
<protein>
    <submittedName>
        <fullName evidence="2">Uncharacterized protein</fullName>
    </submittedName>
</protein>
<name>A0AAU9M5M5_9ASTR</name>
<dbReference type="Proteomes" id="UP001157418">
    <property type="component" value="Unassembled WGS sequence"/>
</dbReference>
<reference evidence="2 3" key="1">
    <citation type="submission" date="2022-01" db="EMBL/GenBank/DDBJ databases">
        <authorList>
            <person name="Xiong W."/>
            <person name="Schranz E."/>
        </authorList>
    </citation>
    <scope>NUCLEOTIDE SEQUENCE [LARGE SCALE GENOMIC DNA]</scope>
</reference>
<sequence length="213" mass="24027">MMTLFPVFKARIFLSTIFSFPNGTSLNCLVFPNKKLLLNFRVMSSLKGPFLRWKLLPTTKQLTLWNLLLPKSFRRQLELLVSEKTTLGVHYSQVDSKLDGTLQQNEALSIRVESLEIELLEKEKMLLDREAELSLLGSDLDWMVKDGIVRILDKIIEITNFFQGVGRVKNMCFPAGEESSRVALRKAVVAETFDPSAASSTSSHSGKMVDAID</sequence>
<accession>A0AAU9M5M5</accession>
<keyword evidence="1" id="KW-0175">Coiled coil</keyword>